<protein>
    <recommendedName>
        <fullName evidence="5">Ig-like domain-containing protein</fullName>
    </recommendedName>
</protein>
<feature type="signal peptide" evidence="4">
    <location>
        <begin position="1"/>
        <end position="20"/>
    </location>
</feature>
<dbReference type="InterPro" id="IPR013106">
    <property type="entry name" value="Ig_V-set"/>
</dbReference>
<dbReference type="GO" id="GO:0007166">
    <property type="term" value="P:cell surface receptor signaling pathway"/>
    <property type="evidence" value="ECO:0007669"/>
    <property type="project" value="TreeGrafter"/>
</dbReference>
<dbReference type="InterPro" id="IPR013783">
    <property type="entry name" value="Ig-like_fold"/>
</dbReference>
<feature type="domain" description="Ig-like" evidence="5">
    <location>
        <begin position="67"/>
        <end position="163"/>
    </location>
</feature>
<organism evidence="6 7">
    <name type="scientific">Leptobrachium leishanense</name>
    <name type="common">Leishan spiny toad</name>
    <dbReference type="NCBI Taxonomy" id="445787"/>
    <lineage>
        <taxon>Eukaryota</taxon>
        <taxon>Metazoa</taxon>
        <taxon>Chordata</taxon>
        <taxon>Craniata</taxon>
        <taxon>Vertebrata</taxon>
        <taxon>Euteleostomi</taxon>
        <taxon>Amphibia</taxon>
        <taxon>Batrachia</taxon>
        <taxon>Anura</taxon>
        <taxon>Pelobatoidea</taxon>
        <taxon>Megophryidae</taxon>
        <taxon>Leptobrachium</taxon>
    </lineage>
</organism>
<evidence type="ECO:0000256" key="1">
    <source>
        <dbReference type="ARBA" id="ARBA00022729"/>
    </source>
</evidence>
<keyword evidence="2" id="KW-0391">Immunity</keyword>
<evidence type="ECO:0000256" key="2">
    <source>
        <dbReference type="ARBA" id="ARBA00022859"/>
    </source>
</evidence>
<dbReference type="Gene3D" id="2.60.40.10">
    <property type="entry name" value="Immunoglobulins"/>
    <property type="match status" value="1"/>
</dbReference>
<dbReference type="GeneTree" id="ENSGT01070000254626"/>
<feature type="chain" id="PRO_5034506717" description="Ig-like domain-containing protein" evidence="4">
    <location>
        <begin position="21"/>
        <end position="215"/>
    </location>
</feature>
<feature type="compositionally biased region" description="Basic and acidic residues" evidence="3">
    <location>
        <begin position="157"/>
        <end position="173"/>
    </location>
</feature>
<reference evidence="6" key="1">
    <citation type="submission" date="2025-08" db="UniProtKB">
        <authorList>
            <consortium name="Ensembl"/>
        </authorList>
    </citation>
    <scope>IDENTIFICATION</scope>
</reference>
<name>A0A8C5PRP2_9ANUR</name>
<dbReference type="SMART" id="SM00409">
    <property type="entry name" value="IG"/>
    <property type="match status" value="1"/>
</dbReference>
<dbReference type="OrthoDB" id="8947657at2759"/>
<keyword evidence="7" id="KW-1185">Reference proteome</keyword>
<dbReference type="Proteomes" id="UP000694569">
    <property type="component" value="Unplaced"/>
</dbReference>
<dbReference type="AlphaFoldDB" id="A0A8C5PRP2"/>
<dbReference type="PANTHER" id="PTHR23268">
    <property type="entry name" value="T-CELL RECEPTOR BETA CHAIN"/>
    <property type="match status" value="1"/>
</dbReference>
<dbReference type="PROSITE" id="PS50835">
    <property type="entry name" value="IG_LIKE"/>
    <property type="match status" value="1"/>
</dbReference>
<dbReference type="InterPro" id="IPR036179">
    <property type="entry name" value="Ig-like_dom_sf"/>
</dbReference>
<dbReference type="SUPFAM" id="SSF48726">
    <property type="entry name" value="Immunoglobulin"/>
    <property type="match status" value="1"/>
</dbReference>
<reference evidence="6" key="2">
    <citation type="submission" date="2025-09" db="UniProtKB">
        <authorList>
            <consortium name="Ensembl"/>
        </authorList>
    </citation>
    <scope>IDENTIFICATION</scope>
</reference>
<evidence type="ECO:0000313" key="6">
    <source>
        <dbReference type="Ensembl" id="ENSLLEP00000026684.1"/>
    </source>
</evidence>
<evidence type="ECO:0000313" key="7">
    <source>
        <dbReference type="Proteomes" id="UP000694569"/>
    </source>
</evidence>
<dbReference type="PANTHER" id="PTHR23268:SF124">
    <property type="entry name" value="IG-LIKE DOMAIN-CONTAINING PROTEIN"/>
    <property type="match status" value="1"/>
</dbReference>
<sequence>MKRQLCVILLLKLLSCLCQGVVVTQDKRLLLETVGGTVELHCKHDDKTGLCFGLKIQQSNLLVIPAGNFVTLNCTYDDSGYIPMFWYRQRPGEGLMLMIHSTGPNEKDEMEEGFDAWEWSRTKVLESTLKLQKPQPEDSAVYFCAVSKHSHRSQGSAEHKTCSFSTAHRDSSHGSHQHTAPTCRGSPYNIIMYYIIIYISPTDSTAIYNNQWERD</sequence>
<dbReference type="InterPro" id="IPR050413">
    <property type="entry name" value="TCR_beta_variable"/>
</dbReference>
<dbReference type="InterPro" id="IPR003599">
    <property type="entry name" value="Ig_sub"/>
</dbReference>
<dbReference type="SMART" id="SM00406">
    <property type="entry name" value="IGv"/>
    <property type="match status" value="1"/>
</dbReference>
<keyword evidence="1 4" id="KW-0732">Signal</keyword>
<evidence type="ECO:0000259" key="5">
    <source>
        <dbReference type="PROSITE" id="PS50835"/>
    </source>
</evidence>
<evidence type="ECO:0000256" key="4">
    <source>
        <dbReference type="SAM" id="SignalP"/>
    </source>
</evidence>
<evidence type="ECO:0000256" key="3">
    <source>
        <dbReference type="SAM" id="MobiDB-lite"/>
    </source>
</evidence>
<accession>A0A8C5PRP2</accession>
<dbReference type="GO" id="GO:0005886">
    <property type="term" value="C:plasma membrane"/>
    <property type="evidence" value="ECO:0007669"/>
    <property type="project" value="TreeGrafter"/>
</dbReference>
<proteinExistence type="predicted"/>
<dbReference type="Pfam" id="PF07686">
    <property type="entry name" value="V-set"/>
    <property type="match status" value="1"/>
</dbReference>
<feature type="region of interest" description="Disordered" evidence="3">
    <location>
        <begin position="157"/>
        <end position="180"/>
    </location>
</feature>
<dbReference type="GO" id="GO:0002376">
    <property type="term" value="P:immune system process"/>
    <property type="evidence" value="ECO:0007669"/>
    <property type="project" value="UniProtKB-KW"/>
</dbReference>
<dbReference type="Ensembl" id="ENSLLET00000027723.1">
    <property type="protein sequence ID" value="ENSLLEP00000026684.1"/>
    <property type="gene ID" value="ENSLLEG00000016942.1"/>
</dbReference>
<dbReference type="InterPro" id="IPR007110">
    <property type="entry name" value="Ig-like_dom"/>
</dbReference>